<organism evidence="2">
    <name type="scientific">hydrothermal vent metagenome</name>
    <dbReference type="NCBI Taxonomy" id="652676"/>
    <lineage>
        <taxon>unclassified sequences</taxon>
        <taxon>metagenomes</taxon>
        <taxon>ecological metagenomes</taxon>
    </lineage>
</organism>
<feature type="transmembrane region" description="Helical" evidence="1">
    <location>
        <begin position="159"/>
        <end position="180"/>
    </location>
</feature>
<sequence length="348" mass="37176">MVGPLYLGLVLFVFYLGWTMIEIPFSAWAGEIDRDYHGRTRVVTYQLTLRSIGLLLVLVLPTLLDQVRPGDGGLKLQVVGGFIIVTLIPALFASLLAFREPPLPDTPPARAGFRTTAKVILSDGLLLRVLASDVAVTAGQSIRAGLIVFFAVNYMGLPAWASGLYLLQFIFGVLAGPIWLRIGYRLGKRQTAIVGELAQAAINIGLVFVFPGMLGLMIALTVAQGLTQGSGNLMLRAMVGDVADAHRLKTGHERTGLFYSVFSLSAKLGPALGIGLALPLVAWFGFDPKAASAPGSLEALKYTFALGPALAHVIAAALIWHFPLDEAAYREVRRALDAEHSSPTATTA</sequence>
<proteinExistence type="predicted"/>
<dbReference type="InterPro" id="IPR039672">
    <property type="entry name" value="MFS_2"/>
</dbReference>
<name>A0A160TMW4_9ZZZZ</name>
<feature type="transmembrane region" description="Helical" evidence="1">
    <location>
        <begin position="304"/>
        <end position="324"/>
    </location>
</feature>
<dbReference type="Gene3D" id="1.20.1250.20">
    <property type="entry name" value="MFS general substrate transporter like domains"/>
    <property type="match status" value="1"/>
</dbReference>
<keyword evidence="2" id="KW-0813">Transport</keyword>
<accession>A0A160TMW4</accession>
<dbReference type="PANTHER" id="PTHR11328:SF24">
    <property type="entry name" value="MAJOR FACILITATOR SUPERFAMILY (MFS) PROFILE DOMAIN-CONTAINING PROTEIN"/>
    <property type="match status" value="1"/>
</dbReference>
<protein>
    <submittedName>
        <fullName evidence="2">FIG097052: Sugar transporter</fullName>
    </submittedName>
</protein>
<keyword evidence="1" id="KW-0812">Transmembrane</keyword>
<evidence type="ECO:0000256" key="1">
    <source>
        <dbReference type="SAM" id="Phobius"/>
    </source>
</evidence>
<dbReference type="Pfam" id="PF13347">
    <property type="entry name" value="MFS_2"/>
    <property type="match status" value="1"/>
</dbReference>
<feature type="transmembrane region" description="Helical" evidence="1">
    <location>
        <begin position="6"/>
        <end position="30"/>
    </location>
</feature>
<evidence type="ECO:0000313" key="2">
    <source>
        <dbReference type="EMBL" id="CUS45567.1"/>
    </source>
</evidence>
<dbReference type="SUPFAM" id="SSF103473">
    <property type="entry name" value="MFS general substrate transporter"/>
    <property type="match status" value="1"/>
</dbReference>
<dbReference type="GO" id="GO:0008643">
    <property type="term" value="P:carbohydrate transport"/>
    <property type="evidence" value="ECO:0007669"/>
    <property type="project" value="InterPro"/>
</dbReference>
<reference evidence="2" key="1">
    <citation type="submission" date="2015-10" db="EMBL/GenBank/DDBJ databases">
        <authorList>
            <person name="Gilbert D.G."/>
        </authorList>
    </citation>
    <scope>NUCLEOTIDE SEQUENCE</scope>
</reference>
<dbReference type="GO" id="GO:0015293">
    <property type="term" value="F:symporter activity"/>
    <property type="evidence" value="ECO:0007669"/>
    <property type="project" value="InterPro"/>
</dbReference>
<dbReference type="PANTHER" id="PTHR11328">
    <property type="entry name" value="MAJOR FACILITATOR SUPERFAMILY DOMAIN-CONTAINING PROTEIN"/>
    <property type="match status" value="1"/>
</dbReference>
<feature type="transmembrane region" description="Helical" evidence="1">
    <location>
        <begin position="42"/>
        <end position="64"/>
    </location>
</feature>
<dbReference type="InterPro" id="IPR036259">
    <property type="entry name" value="MFS_trans_sf"/>
</dbReference>
<dbReference type="GO" id="GO:0005886">
    <property type="term" value="C:plasma membrane"/>
    <property type="evidence" value="ECO:0007669"/>
    <property type="project" value="TreeGrafter"/>
</dbReference>
<keyword evidence="1" id="KW-1133">Transmembrane helix</keyword>
<gene>
    <name evidence="2" type="ORF">MGWOODY_Smn461</name>
</gene>
<dbReference type="EMBL" id="CZQE01000280">
    <property type="protein sequence ID" value="CUS45567.1"/>
    <property type="molecule type" value="Genomic_DNA"/>
</dbReference>
<dbReference type="AlphaFoldDB" id="A0A160TMW4"/>
<feature type="transmembrane region" description="Helical" evidence="1">
    <location>
        <begin position="76"/>
        <end position="98"/>
    </location>
</feature>
<keyword evidence="1" id="KW-0472">Membrane</keyword>
<keyword evidence="2" id="KW-0762">Sugar transport</keyword>